<feature type="transmembrane region" description="Helical" evidence="7">
    <location>
        <begin position="315"/>
        <end position="337"/>
    </location>
</feature>
<keyword evidence="5 7" id="KW-1133">Transmembrane helix</keyword>
<feature type="transmembrane region" description="Helical" evidence="7">
    <location>
        <begin position="226"/>
        <end position="248"/>
    </location>
</feature>
<evidence type="ECO:0000256" key="1">
    <source>
        <dbReference type="ARBA" id="ARBA00004651"/>
    </source>
</evidence>
<dbReference type="InterPro" id="IPR011701">
    <property type="entry name" value="MFS"/>
</dbReference>
<evidence type="ECO:0000256" key="2">
    <source>
        <dbReference type="ARBA" id="ARBA00022448"/>
    </source>
</evidence>
<dbReference type="PANTHER" id="PTHR23513">
    <property type="entry name" value="INTEGRAL MEMBRANE EFFLUX PROTEIN-RELATED"/>
    <property type="match status" value="1"/>
</dbReference>
<organism evidence="9 10">
    <name type="scientific">Kroppenstedtia eburnea</name>
    <dbReference type="NCBI Taxonomy" id="714067"/>
    <lineage>
        <taxon>Bacteria</taxon>
        <taxon>Bacillati</taxon>
        <taxon>Bacillota</taxon>
        <taxon>Bacilli</taxon>
        <taxon>Bacillales</taxon>
        <taxon>Thermoactinomycetaceae</taxon>
        <taxon>Kroppenstedtia</taxon>
    </lineage>
</organism>
<dbReference type="InterPro" id="IPR036259">
    <property type="entry name" value="MFS_trans_sf"/>
</dbReference>
<feature type="transmembrane region" description="Helical" evidence="7">
    <location>
        <begin position="46"/>
        <end position="66"/>
    </location>
</feature>
<feature type="transmembrane region" description="Helical" evidence="7">
    <location>
        <begin position="15"/>
        <end position="39"/>
    </location>
</feature>
<protein>
    <submittedName>
        <fullName evidence="9">Predicted arabinose efflux permease, MFS family</fullName>
    </submittedName>
</protein>
<evidence type="ECO:0000256" key="3">
    <source>
        <dbReference type="ARBA" id="ARBA00022475"/>
    </source>
</evidence>
<comment type="subcellular location">
    <subcellularLocation>
        <location evidence="1">Cell membrane</location>
        <topology evidence="1">Multi-pass membrane protein</topology>
    </subcellularLocation>
</comment>
<feature type="transmembrane region" description="Helical" evidence="7">
    <location>
        <begin position="163"/>
        <end position="187"/>
    </location>
</feature>
<dbReference type="CDD" id="cd06173">
    <property type="entry name" value="MFS_MefA_like"/>
    <property type="match status" value="1"/>
</dbReference>
<feature type="transmembrane region" description="Helical" evidence="7">
    <location>
        <begin position="78"/>
        <end position="97"/>
    </location>
</feature>
<dbReference type="PROSITE" id="PS50850">
    <property type="entry name" value="MFS"/>
    <property type="match status" value="1"/>
</dbReference>
<dbReference type="SUPFAM" id="SSF103473">
    <property type="entry name" value="MFS general substrate transporter"/>
    <property type="match status" value="1"/>
</dbReference>
<feature type="domain" description="Major facilitator superfamily (MFS) profile" evidence="8">
    <location>
        <begin position="12"/>
        <end position="403"/>
    </location>
</feature>
<evidence type="ECO:0000313" key="9">
    <source>
        <dbReference type="EMBL" id="SIS79059.1"/>
    </source>
</evidence>
<dbReference type="Proteomes" id="UP000186795">
    <property type="component" value="Unassembled WGS sequence"/>
</dbReference>
<feature type="transmembrane region" description="Helical" evidence="7">
    <location>
        <begin position="288"/>
        <end position="309"/>
    </location>
</feature>
<sequence>MSSYQLIRSNPNFRLAWFGMFISRLGDGLYSVAIIWMTYQIAKSGLALGIVLGAFTFSTFISGILAGVVADRMNRRTLMMGSSLLCGVTVILIPLAFYWEILNLPLLAFLSFVLGAFTQFFEPVVKASVFNLVSKEELTQGNAALGTTESMGYLVGPPLGGILITWFSTEMVLVLNGITFILAALLISRIKTPLSNISKSTTPNKWTLDLKEGLQFIKENKSVRRLFLISILATIAYSPFFVNLPIFLDQGLTLSSEEQPTFLGILYSVLALGQFIGFWVVGYLPDNIRVNLTVGYLLQTIGFGLLSVLSNPFTIVVSVTIAGISFGLAAAPFYTAIQRLVPNRLHGRVFGVQSTLDGFLLPAGRTITGGALEYFSARSIFLFMGVLYFINAFLPNLISNSRSISHSTERLEKIRK</sequence>
<dbReference type="AlphaFoldDB" id="A0A1N7LZ63"/>
<name>A0A1N7LZ63_9BACL</name>
<reference evidence="10" key="1">
    <citation type="submission" date="2017-01" db="EMBL/GenBank/DDBJ databases">
        <authorList>
            <person name="Varghese N."/>
            <person name="Submissions S."/>
        </authorList>
    </citation>
    <scope>NUCLEOTIDE SEQUENCE [LARGE SCALE GENOMIC DNA]</scope>
    <source>
        <strain evidence="10">DSM 45196</strain>
    </source>
</reference>
<evidence type="ECO:0000256" key="5">
    <source>
        <dbReference type="ARBA" id="ARBA00022989"/>
    </source>
</evidence>
<dbReference type="PRINTS" id="PR01988">
    <property type="entry name" value="EXPORTERBACE"/>
</dbReference>
<dbReference type="Pfam" id="PF07690">
    <property type="entry name" value="MFS_1"/>
    <property type="match status" value="1"/>
</dbReference>
<dbReference type="OrthoDB" id="9775268at2"/>
<proteinExistence type="predicted"/>
<dbReference type="RefSeq" id="WP_009708092.1">
    <property type="nucleotide sequence ID" value="NZ_CP048103.1"/>
</dbReference>
<evidence type="ECO:0000313" key="10">
    <source>
        <dbReference type="Proteomes" id="UP000186795"/>
    </source>
</evidence>
<dbReference type="InterPro" id="IPR020846">
    <property type="entry name" value="MFS_dom"/>
</dbReference>
<keyword evidence="4 7" id="KW-0812">Transmembrane</keyword>
<evidence type="ECO:0000256" key="4">
    <source>
        <dbReference type="ARBA" id="ARBA00022692"/>
    </source>
</evidence>
<evidence type="ECO:0000259" key="8">
    <source>
        <dbReference type="PROSITE" id="PS50850"/>
    </source>
</evidence>
<feature type="transmembrane region" description="Helical" evidence="7">
    <location>
        <begin position="260"/>
        <end position="281"/>
    </location>
</feature>
<dbReference type="EMBL" id="FTOD01000005">
    <property type="protein sequence ID" value="SIS79059.1"/>
    <property type="molecule type" value="Genomic_DNA"/>
</dbReference>
<feature type="transmembrane region" description="Helical" evidence="7">
    <location>
        <begin position="380"/>
        <end position="398"/>
    </location>
</feature>
<keyword evidence="2" id="KW-0813">Transport</keyword>
<evidence type="ECO:0000256" key="7">
    <source>
        <dbReference type="SAM" id="Phobius"/>
    </source>
</evidence>
<keyword evidence="3" id="KW-1003">Cell membrane</keyword>
<keyword evidence="6 7" id="KW-0472">Membrane</keyword>
<evidence type="ECO:0000256" key="6">
    <source>
        <dbReference type="ARBA" id="ARBA00023136"/>
    </source>
</evidence>
<dbReference type="InterPro" id="IPR022324">
    <property type="entry name" value="Bacilysin_exporter_BacE_put"/>
</dbReference>
<dbReference type="GO" id="GO:0022857">
    <property type="term" value="F:transmembrane transporter activity"/>
    <property type="evidence" value="ECO:0007669"/>
    <property type="project" value="InterPro"/>
</dbReference>
<dbReference type="PANTHER" id="PTHR23513:SF6">
    <property type="entry name" value="MAJOR FACILITATOR SUPERFAMILY ASSOCIATED DOMAIN-CONTAINING PROTEIN"/>
    <property type="match status" value="1"/>
</dbReference>
<accession>A0A1N7LZ63</accession>
<dbReference type="GO" id="GO:0005886">
    <property type="term" value="C:plasma membrane"/>
    <property type="evidence" value="ECO:0007669"/>
    <property type="project" value="UniProtKB-SubCell"/>
</dbReference>
<gene>
    <name evidence="9" type="ORF">SAMN05421790_10585</name>
</gene>
<keyword evidence="10" id="KW-1185">Reference proteome</keyword>
<dbReference type="Gene3D" id="1.20.1250.20">
    <property type="entry name" value="MFS general substrate transporter like domains"/>
    <property type="match status" value="1"/>
</dbReference>